<dbReference type="AlphaFoldDB" id="A0AAV9JYH6"/>
<sequence>MSATPETSLECLKALISSPKSAFADADDLDDQVRAIDLSMIDIREGLRHAIATLERTLRRLKTELDRSALETQVNLNALAEEKDGFLRQEWNEMLTQIPLLVEARWEVERTVVFEGAS</sequence>
<gene>
    <name evidence="2" type="ORF">LTR36_000359</name>
</gene>
<name>A0AAV9JYH6_9PEZI</name>
<dbReference type="Proteomes" id="UP001324427">
    <property type="component" value="Unassembled WGS sequence"/>
</dbReference>
<dbReference type="EMBL" id="JAVFHQ010000001">
    <property type="protein sequence ID" value="KAK4550780.1"/>
    <property type="molecule type" value="Genomic_DNA"/>
</dbReference>
<comment type="caution">
    <text evidence="2">The sequence shown here is derived from an EMBL/GenBank/DDBJ whole genome shotgun (WGS) entry which is preliminary data.</text>
</comment>
<evidence type="ECO:0000256" key="1">
    <source>
        <dbReference type="SAM" id="Coils"/>
    </source>
</evidence>
<protein>
    <submittedName>
        <fullName evidence="2">Uncharacterized protein</fullName>
    </submittedName>
</protein>
<organism evidence="2 3">
    <name type="scientific">Oleoguttula mirabilis</name>
    <dbReference type="NCBI Taxonomy" id="1507867"/>
    <lineage>
        <taxon>Eukaryota</taxon>
        <taxon>Fungi</taxon>
        <taxon>Dikarya</taxon>
        <taxon>Ascomycota</taxon>
        <taxon>Pezizomycotina</taxon>
        <taxon>Dothideomycetes</taxon>
        <taxon>Dothideomycetidae</taxon>
        <taxon>Mycosphaerellales</taxon>
        <taxon>Teratosphaeriaceae</taxon>
        <taxon>Oleoguttula</taxon>
    </lineage>
</organism>
<feature type="coiled-coil region" evidence="1">
    <location>
        <begin position="44"/>
        <end position="71"/>
    </location>
</feature>
<proteinExistence type="predicted"/>
<keyword evidence="1" id="KW-0175">Coiled coil</keyword>
<reference evidence="2 3" key="1">
    <citation type="submission" date="2021-11" db="EMBL/GenBank/DDBJ databases">
        <title>Black yeast isolated from Biological Soil Crust.</title>
        <authorList>
            <person name="Kurbessoian T."/>
        </authorList>
    </citation>
    <scope>NUCLEOTIDE SEQUENCE [LARGE SCALE GENOMIC DNA]</scope>
    <source>
        <strain evidence="2 3">CCFEE 5522</strain>
    </source>
</reference>
<evidence type="ECO:0000313" key="3">
    <source>
        <dbReference type="Proteomes" id="UP001324427"/>
    </source>
</evidence>
<keyword evidence="3" id="KW-1185">Reference proteome</keyword>
<accession>A0AAV9JYH6</accession>
<evidence type="ECO:0000313" key="2">
    <source>
        <dbReference type="EMBL" id="KAK4550780.1"/>
    </source>
</evidence>